<gene>
    <name evidence="2" type="ORF">K7J14_11425</name>
</gene>
<proteinExistence type="predicted"/>
<dbReference type="RefSeq" id="WP_230756265.1">
    <property type="nucleotide sequence ID" value="NZ_JAINWA010000003.1"/>
</dbReference>
<dbReference type="EMBL" id="JAINWA010000003">
    <property type="protein sequence ID" value="MCD1655303.1"/>
    <property type="molecule type" value="Genomic_DNA"/>
</dbReference>
<dbReference type="InterPro" id="IPR011042">
    <property type="entry name" value="6-blade_b-propeller_TolB-like"/>
</dbReference>
<dbReference type="Proteomes" id="UP001198163">
    <property type="component" value="Unassembled WGS sequence"/>
</dbReference>
<feature type="chain" id="PRO_5042046030" evidence="1">
    <location>
        <begin position="24"/>
        <end position="984"/>
    </location>
</feature>
<evidence type="ECO:0000313" key="3">
    <source>
        <dbReference type="Proteomes" id="UP001198163"/>
    </source>
</evidence>
<dbReference type="AlphaFoldDB" id="A0AAE3JJA7"/>
<protein>
    <submittedName>
        <fullName evidence="2">Uncharacterized protein</fullName>
    </submittedName>
</protein>
<comment type="caution">
    <text evidence="2">The sequence shown here is derived from an EMBL/GenBank/DDBJ whole genome shotgun (WGS) entry which is preliminary data.</text>
</comment>
<reference evidence="2" key="1">
    <citation type="submission" date="2021-08" db="EMBL/GenBank/DDBJ databases">
        <title>Comparative analyses of Brucepasteria parasyntrophica and Teretinema zuelzerae.</title>
        <authorList>
            <person name="Song Y."/>
            <person name="Brune A."/>
        </authorList>
    </citation>
    <scope>NUCLEOTIDE SEQUENCE</scope>
    <source>
        <strain evidence="2">DSM 1903</strain>
    </source>
</reference>
<dbReference type="Gene3D" id="2.120.10.30">
    <property type="entry name" value="TolB, C-terminal domain"/>
    <property type="match status" value="1"/>
</dbReference>
<dbReference type="SUPFAM" id="SSF82171">
    <property type="entry name" value="DPP6 N-terminal domain-like"/>
    <property type="match status" value="1"/>
</dbReference>
<evidence type="ECO:0000313" key="2">
    <source>
        <dbReference type="EMBL" id="MCD1655303.1"/>
    </source>
</evidence>
<feature type="signal peptide" evidence="1">
    <location>
        <begin position="1"/>
        <end position="23"/>
    </location>
</feature>
<accession>A0AAE3JJA7</accession>
<keyword evidence="1" id="KW-0732">Signal</keyword>
<sequence>MDNRIAPKFFVLPALLFALLPAAYPSDSPRFDGWKQASTDHFRFIYEEESLSQLRDLAAAADGIWEKTARAYSPPPEKTDVLITARTDTVNAFAEGTRHFMGVYANSPLSPEFGFRADWAELVFTHELVHIANFKFQGKQNAAARLFGPFMNVFDIISIPGWMIEGITTVLETELTQGGRGRSPFFELYFKAPTLENDFLDLAEIGKETEPPRGQIYVYGYILARSIADRWGLSALAKIEEVRRSGKSFSASVKEVTGETPERIFRDARIALAKNYSGERTIPEGNIVTPTNKNDYYHMPAAVKKDGIILLRSSEKKDFAAVRWDPAKKEETVLFEAPFADSASLAACDGDLVVAALRTNRFDAMPGLQVSTDLWTWTEKTGLVQLTKGGSLFQPALSRDGKKLVAVEQTGFRYRLTEVSLEDGSKKVLVELPGQSCIQPALSPDGGKLAFLILDGTRARVAAVDMPRYEFAYPVSAATIAAVDNDSGPIIDVAWPHWQADGDLTWASNRRGRLEVWESSKKTNRPCVADPIGAFWAEKTESGVLYASYSASGDILKILPGESWGTVPDFEGPSLPGRIMSFGGLVSDFPAFDAFPAPETESDEKTAGAKIEPHFIDESGDAGQSRYASGFPDAQKAFINLPKPFLWLPNFSYTTLPEDESAWGGGGFALLTGYPMQAASRTPIVAAGAVYFPGVGQVQADLIALLPVYTGTLIGIAGHGFGSIDDDGTERFYDGNALTLSYSLPVASIQRGRDIIDLAAVCGFEAALVRYSDAAFSLNEGPSGASGFTGRLGLDLFREASPLEAAQTTLRASGWIMATGYADMPGRTFISAELDGSGAWGSRTVQAEAGIRTAWFDLPEDHPVPATLAQPGASETGTTYPGRMIFRTAVVFPGMVKTRVYGEKLLQFGKNSAGIDTPDRGTFLNLGFSPEWHLGAEADFEAGRTRMAVGAASELDFESGEGRFSSLSFYITCKLDALLMKSGL</sequence>
<keyword evidence="3" id="KW-1185">Reference proteome</keyword>
<name>A0AAE3JJA7_9SPIR</name>
<organism evidence="2 3">
    <name type="scientific">Teretinema zuelzerae</name>
    <dbReference type="NCBI Taxonomy" id="156"/>
    <lineage>
        <taxon>Bacteria</taxon>
        <taxon>Pseudomonadati</taxon>
        <taxon>Spirochaetota</taxon>
        <taxon>Spirochaetia</taxon>
        <taxon>Spirochaetales</taxon>
        <taxon>Treponemataceae</taxon>
        <taxon>Teretinema</taxon>
    </lineage>
</organism>
<evidence type="ECO:0000256" key="1">
    <source>
        <dbReference type="SAM" id="SignalP"/>
    </source>
</evidence>